<evidence type="ECO:0000313" key="2">
    <source>
        <dbReference type="EMBL" id="CTQ32429.1"/>
    </source>
</evidence>
<dbReference type="AlphaFoldDB" id="A0A0M6XMX3"/>
<gene>
    <name evidence="2" type="ORF">JAN5088_01194</name>
</gene>
<name>A0A0M6XMX3_9RHOB</name>
<reference evidence="2 3" key="1">
    <citation type="submission" date="2015-07" db="EMBL/GenBank/DDBJ databases">
        <authorList>
            <person name="Noorani M."/>
        </authorList>
    </citation>
    <scope>NUCLEOTIDE SEQUENCE [LARGE SCALE GENOMIC DNA]</scope>
    <source>
        <strain evidence="2 3">CECT 5088</strain>
    </source>
</reference>
<dbReference type="EMBL" id="CXPG01000013">
    <property type="protein sequence ID" value="CTQ32429.1"/>
    <property type="molecule type" value="Genomic_DNA"/>
</dbReference>
<keyword evidence="1" id="KW-0732">Signal</keyword>
<dbReference type="RefSeq" id="WP_055681877.1">
    <property type="nucleotide sequence ID" value="NZ_CXPG01000013.1"/>
</dbReference>
<keyword evidence="3" id="KW-1185">Reference proteome</keyword>
<dbReference type="OrthoDB" id="7837654at2"/>
<organism evidence="2 3">
    <name type="scientific">Jannaschia rubra</name>
    <dbReference type="NCBI Taxonomy" id="282197"/>
    <lineage>
        <taxon>Bacteria</taxon>
        <taxon>Pseudomonadati</taxon>
        <taxon>Pseudomonadota</taxon>
        <taxon>Alphaproteobacteria</taxon>
        <taxon>Rhodobacterales</taxon>
        <taxon>Roseobacteraceae</taxon>
        <taxon>Jannaschia</taxon>
    </lineage>
</organism>
<accession>A0A0M6XMX3</accession>
<sequence length="156" mass="16648">MRKIATLALILTPALAQAQIVPKDGAWTGTPEDATLSDGCPEAMAPALEQMAAQMAQETTTEIVWNGTFDPTQESLAAASQGVEWTRADDDTWEGAITLPQTGARIGTTRMHITAPDRIESQTTMDVAAMMEAQGQEVPGLDTCEMAMMVVLTHAE</sequence>
<evidence type="ECO:0000313" key="3">
    <source>
        <dbReference type="Proteomes" id="UP000048908"/>
    </source>
</evidence>
<protein>
    <submittedName>
        <fullName evidence="2">Uncharacterized protein</fullName>
    </submittedName>
</protein>
<dbReference type="Proteomes" id="UP000048908">
    <property type="component" value="Unassembled WGS sequence"/>
</dbReference>
<dbReference type="STRING" id="282197.SAMN04488517_10510"/>
<feature type="chain" id="PRO_5005807017" evidence="1">
    <location>
        <begin position="19"/>
        <end position="156"/>
    </location>
</feature>
<proteinExistence type="predicted"/>
<evidence type="ECO:0000256" key="1">
    <source>
        <dbReference type="SAM" id="SignalP"/>
    </source>
</evidence>
<feature type="signal peptide" evidence="1">
    <location>
        <begin position="1"/>
        <end position="18"/>
    </location>
</feature>